<dbReference type="Proteomes" id="UP000270296">
    <property type="component" value="Unassembled WGS sequence"/>
</dbReference>
<dbReference type="EMBL" id="UZAM01010129">
    <property type="protein sequence ID" value="VDP11070.1"/>
    <property type="molecule type" value="Genomic_DNA"/>
</dbReference>
<dbReference type="PROSITE" id="PS50294">
    <property type="entry name" value="WD_REPEATS_REGION"/>
    <property type="match status" value="2"/>
</dbReference>
<reference evidence="11" key="1">
    <citation type="submission" date="2016-06" db="UniProtKB">
        <authorList>
            <consortium name="WormBaseParasite"/>
        </authorList>
    </citation>
    <scope>IDENTIFICATION</scope>
</reference>
<evidence type="ECO:0000256" key="6">
    <source>
        <dbReference type="PROSITE-ProRule" id="PRU00091"/>
    </source>
</evidence>
<evidence type="ECO:0000313" key="11">
    <source>
        <dbReference type="WBParaSite" id="SBAD_0000715501-mRNA-1"/>
    </source>
</evidence>
<dbReference type="AlphaFoldDB" id="A0A183ITE3"/>
<accession>A0A183ITE3</accession>
<protein>
    <submittedName>
        <fullName evidence="11">FYVE-type domain-containing protein</fullName>
    </submittedName>
</protein>
<dbReference type="SUPFAM" id="SSF50978">
    <property type="entry name" value="WD40 repeat-like"/>
    <property type="match status" value="1"/>
</dbReference>
<dbReference type="PROSITE" id="PS50178">
    <property type="entry name" value="ZF_FYVE"/>
    <property type="match status" value="1"/>
</dbReference>
<dbReference type="InterPro" id="IPR001680">
    <property type="entry name" value="WD40_rpt"/>
</dbReference>
<sequence length="411" mass="45504">MAASCSASGSAAGAAVYLAVDFEGGSDNCSDVQPSVVSGISGFSSAVEFAVLLSKEEGFITVFSDSVRCHYYYGHRIEDKAEISCEVGKPDGTCGVYSEQMRRLFIGMANGVITELIVSNDCNKLSNIREYPCKTVNECRIIDLVLFTRAACTAALAAVFFSITCELLLSTGKDNSFVWQFDSESKYVFLGDSAGNVSVFRFRDMNCEFVSRLSAHTGSVSSLSWDAARQLLFSASHDKLIIVWDIGSCKGTAFELMGHKTKITSLAYSPSKLKLLSADESGCVVCWDMNIQRQETPEWKTSNVCQCCGDPFFWNMKDMWNKKTVGLRQHHCRICGKAVCDKCSQNRIRYPPMGYELAVRICIGCFREYGSRTFKSLAKFFDAKHRIFGIHFNDTEDYLLTAGTNSVDVSR</sequence>
<dbReference type="Gene3D" id="2.130.10.10">
    <property type="entry name" value="YVTN repeat-like/Quinoprotein amine dehydrogenase"/>
    <property type="match status" value="1"/>
</dbReference>
<keyword evidence="3" id="KW-0677">Repeat</keyword>
<keyword evidence="2" id="KW-0479">Metal-binding</keyword>
<dbReference type="InterPro" id="IPR015943">
    <property type="entry name" value="WD40/YVTN_repeat-like_dom_sf"/>
</dbReference>
<dbReference type="PROSITE" id="PS50082">
    <property type="entry name" value="WD_REPEATS_2"/>
    <property type="match status" value="2"/>
</dbReference>
<feature type="repeat" description="WD" evidence="7">
    <location>
        <begin position="256"/>
        <end position="290"/>
    </location>
</feature>
<dbReference type="WBParaSite" id="SBAD_0000715501-mRNA-1">
    <property type="protein sequence ID" value="SBAD_0000715501-mRNA-1"/>
    <property type="gene ID" value="SBAD_0000715501"/>
</dbReference>
<evidence type="ECO:0000256" key="4">
    <source>
        <dbReference type="ARBA" id="ARBA00022771"/>
    </source>
</evidence>
<dbReference type="InterPro" id="IPR017455">
    <property type="entry name" value="Znf_FYVE-rel"/>
</dbReference>
<evidence type="ECO:0000256" key="3">
    <source>
        <dbReference type="ARBA" id="ARBA00022737"/>
    </source>
</evidence>
<dbReference type="InterPro" id="IPR013083">
    <property type="entry name" value="Znf_RING/FYVE/PHD"/>
</dbReference>
<dbReference type="Pfam" id="PF00400">
    <property type="entry name" value="WD40"/>
    <property type="match status" value="2"/>
</dbReference>
<dbReference type="CDD" id="cd15718">
    <property type="entry name" value="FYVE_WDFY1_like"/>
    <property type="match status" value="1"/>
</dbReference>
<keyword evidence="10" id="KW-1185">Reference proteome</keyword>
<dbReference type="PANTHER" id="PTHR46189">
    <property type="entry name" value="LD41958P"/>
    <property type="match status" value="1"/>
</dbReference>
<evidence type="ECO:0000313" key="10">
    <source>
        <dbReference type="Proteomes" id="UP000270296"/>
    </source>
</evidence>
<reference evidence="9 10" key="2">
    <citation type="submission" date="2018-11" db="EMBL/GenBank/DDBJ databases">
        <authorList>
            <consortium name="Pathogen Informatics"/>
        </authorList>
    </citation>
    <scope>NUCLEOTIDE SEQUENCE [LARGE SCALE GENOMIC DNA]</scope>
</reference>
<proteinExistence type="predicted"/>
<evidence type="ECO:0000259" key="8">
    <source>
        <dbReference type="PROSITE" id="PS50178"/>
    </source>
</evidence>
<evidence type="ECO:0000256" key="7">
    <source>
        <dbReference type="PROSITE-ProRule" id="PRU00221"/>
    </source>
</evidence>
<dbReference type="InterPro" id="IPR036322">
    <property type="entry name" value="WD40_repeat_dom_sf"/>
</dbReference>
<dbReference type="FunFam" id="3.30.40.10:FF:000105">
    <property type="entry name" value="WD repeat and FYVE domain-containing protein 2"/>
    <property type="match status" value="1"/>
</dbReference>
<keyword evidence="5" id="KW-0862">Zinc</keyword>
<dbReference type="SMART" id="SM00064">
    <property type="entry name" value="FYVE"/>
    <property type="match status" value="1"/>
</dbReference>
<dbReference type="InterPro" id="IPR042234">
    <property type="entry name" value="WDFY1/WDFY2"/>
</dbReference>
<keyword evidence="4 6" id="KW-0863">Zinc-finger</keyword>
<dbReference type="PANTHER" id="PTHR46189:SF1">
    <property type="entry name" value="LD41958P"/>
    <property type="match status" value="1"/>
</dbReference>
<dbReference type="GO" id="GO:0008270">
    <property type="term" value="F:zinc ion binding"/>
    <property type="evidence" value="ECO:0007669"/>
    <property type="project" value="UniProtKB-KW"/>
</dbReference>
<dbReference type="GO" id="GO:0005769">
    <property type="term" value="C:early endosome"/>
    <property type="evidence" value="ECO:0007669"/>
    <property type="project" value="TreeGrafter"/>
</dbReference>
<dbReference type="InterPro" id="IPR000306">
    <property type="entry name" value="Znf_FYVE"/>
</dbReference>
<dbReference type="Pfam" id="PF01363">
    <property type="entry name" value="FYVE"/>
    <property type="match status" value="1"/>
</dbReference>
<dbReference type="Gene3D" id="3.30.40.10">
    <property type="entry name" value="Zinc/RING finger domain, C3HC4 (zinc finger)"/>
    <property type="match status" value="1"/>
</dbReference>
<gene>
    <name evidence="9" type="ORF">SBAD_LOCUS6890</name>
</gene>
<keyword evidence="1 7" id="KW-0853">WD repeat</keyword>
<dbReference type="PROSITE" id="PS00678">
    <property type="entry name" value="WD_REPEATS_1"/>
    <property type="match status" value="1"/>
</dbReference>
<evidence type="ECO:0000256" key="1">
    <source>
        <dbReference type="ARBA" id="ARBA00022574"/>
    </source>
</evidence>
<evidence type="ECO:0000256" key="5">
    <source>
        <dbReference type="ARBA" id="ARBA00022833"/>
    </source>
</evidence>
<evidence type="ECO:0000256" key="2">
    <source>
        <dbReference type="ARBA" id="ARBA00022723"/>
    </source>
</evidence>
<dbReference type="OrthoDB" id="63070at2759"/>
<name>A0A183ITE3_9BILA</name>
<dbReference type="SMART" id="SM00320">
    <property type="entry name" value="WD40"/>
    <property type="match status" value="3"/>
</dbReference>
<organism evidence="11">
    <name type="scientific">Soboliphyme baturini</name>
    <dbReference type="NCBI Taxonomy" id="241478"/>
    <lineage>
        <taxon>Eukaryota</taxon>
        <taxon>Metazoa</taxon>
        <taxon>Ecdysozoa</taxon>
        <taxon>Nematoda</taxon>
        <taxon>Enoplea</taxon>
        <taxon>Dorylaimia</taxon>
        <taxon>Dioctophymatida</taxon>
        <taxon>Dioctophymatoidea</taxon>
        <taxon>Soboliphymatidae</taxon>
        <taxon>Soboliphyme</taxon>
    </lineage>
</organism>
<feature type="domain" description="FYVE-type" evidence="8">
    <location>
        <begin position="299"/>
        <end position="370"/>
    </location>
</feature>
<dbReference type="InterPro" id="IPR019775">
    <property type="entry name" value="WD40_repeat_CS"/>
</dbReference>
<evidence type="ECO:0000313" key="9">
    <source>
        <dbReference type="EMBL" id="VDP11070.1"/>
    </source>
</evidence>
<feature type="repeat" description="WD" evidence="7">
    <location>
        <begin position="213"/>
        <end position="246"/>
    </location>
</feature>